<dbReference type="Proteomes" id="UP000288951">
    <property type="component" value="Unassembled WGS sequence"/>
</dbReference>
<protein>
    <submittedName>
        <fullName evidence="3">Uncharacterized protein</fullName>
    </submittedName>
</protein>
<evidence type="ECO:0000256" key="1">
    <source>
        <dbReference type="SAM" id="SignalP"/>
    </source>
</evidence>
<feature type="signal peptide" evidence="1">
    <location>
        <begin position="1"/>
        <end position="19"/>
    </location>
</feature>
<name>A0A2N9P8S7_9FLAO</name>
<dbReference type="RefSeq" id="WP_105195653.1">
    <property type="nucleotide sequence ID" value="NZ_OLKH01000071.1"/>
</dbReference>
<proteinExistence type="predicted"/>
<keyword evidence="5" id="KW-1185">Reference proteome</keyword>
<accession>A0A2N9P8S7</accession>
<organism evidence="3 4">
    <name type="scientific">Flavobacterium columnare</name>
    <dbReference type="NCBI Taxonomy" id="996"/>
    <lineage>
        <taxon>Bacteria</taxon>
        <taxon>Pseudomonadati</taxon>
        <taxon>Bacteroidota</taxon>
        <taxon>Flavobacteriia</taxon>
        <taxon>Flavobacteriales</taxon>
        <taxon>Flavobacteriaceae</taxon>
        <taxon>Flavobacterium</taxon>
    </lineage>
</organism>
<evidence type="ECO:0000313" key="3">
    <source>
        <dbReference type="EMBL" id="SPE76770.1"/>
    </source>
</evidence>
<evidence type="ECO:0000313" key="5">
    <source>
        <dbReference type="Proteomes" id="UP000288951"/>
    </source>
</evidence>
<dbReference type="Proteomes" id="UP000238180">
    <property type="component" value="Unassembled WGS sequence"/>
</dbReference>
<dbReference type="OrthoDB" id="1345111at2"/>
<reference evidence="3" key="1">
    <citation type="submission" date="2018-02" db="EMBL/GenBank/DDBJ databases">
        <authorList>
            <person name="Cohen D.B."/>
            <person name="Kent A.D."/>
        </authorList>
    </citation>
    <scope>NUCLEOTIDE SEQUENCE [LARGE SCALE GENOMIC DNA]</scope>
    <source>
        <strain evidence="3">CIP109753</strain>
    </source>
</reference>
<dbReference type="EMBL" id="OLKH01000071">
    <property type="protein sequence ID" value="SPE76770.1"/>
    <property type="molecule type" value="Genomic_DNA"/>
</dbReference>
<dbReference type="EMBL" id="RQSM01000003">
    <property type="protein sequence ID" value="RVU90708.1"/>
    <property type="molecule type" value="Genomic_DNA"/>
</dbReference>
<evidence type="ECO:0000313" key="4">
    <source>
        <dbReference type="Proteomes" id="UP000238180"/>
    </source>
</evidence>
<gene>
    <name evidence="2" type="ORF">EH230_07275</name>
    <name evidence="3" type="ORF">FLACOL_00759</name>
</gene>
<evidence type="ECO:0000313" key="2">
    <source>
        <dbReference type="EMBL" id="RVU90708.1"/>
    </source>
</evidence>
<sequence length="236" mass="25660">MIKKSTVFLLWLCTIICYAQSNVGINTAAPTETLDINGDLRIQNLPDGNNANTYSKTLVTNTSTTTLMNGGAYTDGHVFLDVLSTLAVYYWNTTSTAGFDMITQNFTTIKSNQVVDVNLDLPFRISAFASTTPPGHNGTPLVFSADTRVVKTFIYLNGGSYTNKLIAAKTQYLSGSFKETGIYGTNLSSQISLPTLGTYTITVRVETNCIDGSSFRINYNPTTVGKTNYLKLTSVN</sequence>
<dbReference type="AlphaFoldDB" id="A0A2N9P8S7"/>
<keyword evidence="1" id="KW-0732">Signal</keyword>
<feature type="chain" id="PRO_5036046409" evidence="1">
    <location>
        <begin position="20"/>
        <end position="236"/>
    </location>
</feature>
<reference evidence="2" key="2">
    <citation type="submission" date="2018-12" db="EMBL/GenBank/DDBJ databases">
        <title>Draft genome sequence of Flaovobacterium columnare ARS1 isolated from channel catfish in Alabama.</title>
        <authorList>
            <person name="Cai W."/>
            <person name="Arias C."/>
        </authorList>
    </citation>
    <scope>NUCLEOTIDE SEQUENCE [LARGE SCALE GENOMIC DNA]</scope>
    <source>
        <strain evidence="2">ARS1</strain>
    </source>
</reference>